<dbReference type="InterPro" id="IPR053008">
    <property type="entry name" value="Phomopsin_biosynth_assoc"/>
</dbReference>
<gene>
    <name evidence="1" type="ORF">B0T24DRAFT_702455</name>
</gene>
<name>A0AAE0KBL5_9PEZI</name>
<keyword evidence="2" id="KW-1185">Reference proteome</keyword>
<comment type="caution">
    <text evidence="1">The sequence shown here is derived from an EMBL/GenBank/DDBJ whole genome shotgun (WGS) entry which is preliminary data.</text>
</comment>
<dbReference type="EMBL" id="JAULSN010000004">
    <property type="protein sequence ID" value="KAK3373082.1"/>
    <property type="molecule type" value="Genomic_DNA"/>
</dbReference>
<reference evidence="1" key="1">
    <citation type="journal article" date="2023" name="Mol. Phylogenet. Evol.">
        <title>Genome-scale phylogeny and comparative genomics of the fungal order Sordariales.</title>
        <authorList>
            <person name="Hensen N."/>
            <person name="Bonometti L."/>
            <person name="Westerberg I."/>
            <person name="Brannstrom I.O."/>
            <person name="Guillou S."/>
            <person name="Cros-Aarteil S."/>
            <person name="Calhoun S."/>
            <person name="Haridas S."/>
            <person name="Kuo A."/>
            <person name="Mondo S."/>
            <person name="Pangilinan J."/>
            <person name="Riley R."/>
            <person name="LaButti K."/>
            <person name="Andreopoulos B."/>
            <person name="Lipzen A."/>
            <person name="Chen C."/>
            <person name="Yan M."/>
            <person name="Daum C."/>
            <person name="Ng V."/>
            <person name="Clum A."/>
            <person name="Steindorff A."/>
            <person name="Ohm R.A."/>
            <person name="Martin F."/>
            <person name="Silar P."/>
            <person name="Natvig D.O."/>
            <person name="Lalanne C."/>
            <person name="Gautier V."/>
            <person name="Ament-Velasquez S.L."/>
            <person name="Kruys A."/>
            <person name="Hutchinson M.I."/>
            <person name="Powell A.J."/>
            <person name="Barry K."/>
            <person name="Miller A.N."/>
            <person name="Grigoriev I.V."/>
            <person name="Debuchy R."/>
            <person name="Gladieux P."/>
            <person name="Hiltunen Thoren M."/>
            <person name="Johannesson H."/>
        </authorList>
    </citation>
    <scope>NUCLEOTIDE SEQUENCE</scope>
    <source>
        <strain evidence="1">CBS 958.72</strain>
    </source>
</reference>
<reference evidence="1" key="2">
    <citation type="submission" date="2023-06" db="EMBL/GenBank/DDBJ databases">
        <authorList>
            <consortium name="Lawrence Berkeley National Laboratory"/>
            <person name="Haridas S."/>
            <person name="Hensen N."/>
            <person name="Bonometti L."/>
            <person name="Westerberg I."/>
            <person name="Brannstrom I.O."/>
            <person name="Guillou S."/>
            <person name="Cros-Aarteil S."/>
            <person name="Calhoun S."/>
            <person name="Kuo A."/>
            <person name="Mondo S."/>
            <person name="Pangilinan J."/>
            <person name="Riley R."/>
            <person name="Labutti K."/>
            <person name="Andreopoulos B."/>
            <person name="Lipzen A."/>
            <person name="Chen C."/>
            <person name="Yanf M."/>
            <person name="Daum C."/>
            <person name="Ng V."/>
            <person name="Clum A."/>
            <person name="Steindorff A."/>
            <person name="Ohm R."/>
            <person name="Martin F."/>
            <person name="Silar P."/>
            <person name="Natvig D."/>
            <person name="Lalanne C."/>
            <person name="Gautier V."/>
            <person name="Ament-Velasquez S.L."/>
            <person name="Kruys A."/>
            <person name="Hutchinson M.I."/>
            <person name="Powell A.J."/>
            <person name="Barry K."/>
            <person name="Miller A.N."/>
            <person name="Grigoriev I.V."/>
            <person name="Debuchy R."/>
            <person name="Gladieux P."/>
            <person name="Thoren M.H."/>
            <person name="Johannesson H."/>
        </authorList>
    </citation>
    <scope>NUCLEOTIDE SEQUENCE</scope>
    <source>
        <strain evidence="1">CBS 958.72</strain>
    </source>
</reference>
<evidence type="ECO:0000313" key="2">
    <source>
        <dbReference type="Proteomes" id="UP001287356"/>
    </source>
</evidence>
<proteinExistence type="predicted"/>
<evidence type="ECO:0000313" key="1">
    <source>
        <dbReference type="EMBL" id="KAK3373082.1"/>
    </source>
</evidence>
<sequence length="217" mass="24377">MSFSASYQPLPVELATTHKILLAALTTAACAGVALGIFTSQNWNGSPAPPSTVGSDGCGLSPAEARKLGCVFDAVLMGWVPWRCHDAKLNNEFLARKDWHFYGDPDWNSTSPALPLSYVLAGEWDKIYITVDFNLLHCTYTWRKAWQAAMNGEVLDGYIGDSHHTNHCEMLLMSDPLKERSVYMKYADCPRVRYDNGRFGWYRVINGRKIYRDDGNN</sequence>
<dbReference type="PANTHER" id="PTHR35896:SF3">
    <property type="entry name" value="MAJOR FACILITATOR SUPERFAMILY TRANSPORTER"/>
    <property type="match status" value="1"/>
</dbReference>
<dbReference type="Proteomes" id="UP001287356">
    <property type="component" value="Unassembled WGS sequence"/>
</dbReference>
<protein>
    <submittedName>
        <fullName evidence="1">Uncharacterized protein</fullName>
    </submittedName>
</protein>
<accession>A0AAE0KBL5</accession>
<dbReference type="AlphaFoldDB" id="A0AAE0KBL5"/>
<dbReference type="PANTHER" id="PTHR35896">
    <property type="entry name" value="IG-LIKE DOMAIN-CONTAINING PROTEIN"/>
    <property type="match status" value="1"/>
</dbReference>
<organism evidence="1 2">
    <name type="scientific">Lasiosphaeria ovina</name>
    <dbReference type="NCBI Taxonomy" id="92902"/>
    <lineage>
        <taxon>Eukaryota</taxon>
        <taxon>Fungi</taxon>
        <taxon>Dikarya</taxon>
        <taxon>Ascomycota</taxon>
        <taxon>Pezizomycotina</taxon>
        <taxon>Sordariomycetes</taxon>
        <taxon>Sordariomycetidae</taxon>
        <taxon>Sordariales</taxon>
        <taxon>Lasiosphaeriaceae</taxon>
        <taxon>Lasiosphaeria</taxon>
    </lineage>
</organism>